<dbReference type="SUPFAM" id="SSF46689">
    <property type="entry name" value="Homeodomain-like"/>
    <property type="match status" value="1"/>
</dbReference>
<dbReference type="InterPro" id="IPR042070">
    <property type="entry name" value="PucR_C-HTH_sf"/>
</dbReference>
<dbReference type="OrthoDB" id="9792148at2"/>
<dbReference type="KEGG" id="bco:Bcell_1444"/>
<dbReference type="AlphaFoldDB" id="E6TUF1"/>
<dbReference type="InterPro" id="IPR025736">
    <property type="entry name" value="PucR_C-HTH_dom"/>
</dbReference>
<accession>E6TUF1</accession>
<dbReference type="Pfam" id="PF13556">
    <property type="entry name" value="HTH_30"/>
    <property type="match status" value="1"/>
</dbReference>
<reference evidence="2" key="1">
    <citation type="submission" date="2010-12" db="EMBL/GenBank/DDBJ databases">
        <title>Complete sequence of Bacillus cellulosilyticus DSM 2522.</title>
        <authorList>
            <consortium name="US DOE Joint Genome Institute"/>
            <person name="Lucas S."/>
            <person name="Copeland A."/>
            <person name="Lapidus A."/>
            <person name="Cheng J.-F."/>
            <person name="Bruce D."/>
            <person name="Goodwin L."/>
            <person name="Pitluck S."/>
            <person name="Chertkov O."/>
            <person name="Detter J.C."/>
            <person name="Han C."/>
            <person name="Tapia R."/>
            <person name="Land M."/>
            <person name="Hauser L."/>
            <person name="Jeffries C."/>
            <person name="Kyrpides N."/>
            <person name="Ivanova N."/>
            <person name="Mikhailova N."/>
            <person name="Brumm P."/>
            <person name="Mead D."/>
            <person name="Woyke T."/>
        </authorList>
    </citation>
    <scope>NUCLEOTIDE SEQUENCE [LARGE SCALE GENOMIC DNA]</scope>
    <source>
        <strain evidence="2">DSM 2522</strain>
    </source>
</reference>
<evidence type="ECO:0000259" key="1">
    <source>
        <dbReference type="Pfam" id="PF13556"/>
    </source>
</evidence>
<dbReference type="Gene3D" id="1.10.10.2840">
    <property type="entry name" value="PucR C-terminal helix-turn-helix domain"/>
    <property type="match status" value="1"/>
</dbReference>
<proteinExistence type="predicted"/>
<keyword evidence="3" id="KW-1185">Reference proteome</keyword>
<dbReference type="InterPro" id="IPR009057">
    <property type="entry name" value="Homeodomain-like_sf"/>
</dbReference>
<dbReference type="HOGENOM" id="CLU_081318_0_0_9"/>
<sequence length="304" mass="35213">MLNRLKSKYAYAIVDDPYTISSAFRLTVADANGDVLTFDKRQLEFEEKDMLETIFDVIDPRSVIASPGIEEDLYTWLVNEEDTELSLIKKYISLPCRIIHFYIKGSLSEQSDFEEAMKSLFPSSVVFLWLNPFKGILIEKIDNDSDESPTEKSIVDTIASDFYVQLSLYIGTTISSLENLRSQFSWEDRVFDIVKKVIPSKNIFIEQEVIPFLMMNDLTDETKKTMSEMLSPVIEDQALLDSVKVFLECNMNVSLAAKKMYMHRNTLQYRVDKFIEKTSIDIKQFPNAVAVYFMFAMLHLHRED</sequence>
<dbReference type="PANTHER" id="PTHR33744:SF15">
    <property type="entry name" value="CARBOHYDRATE DIACID REGULATOR"/>
    <property type="match status" value="1"/>
</dbReference>
<dbReference type="InterPro" id="IPR051448">
    <property type="entry name" value="CdaR-like_regulators"/>
</dbReference>
<dbReference type="RefSeq" id="WP_013488044.1">
    <property type="nucleotide sequence ID" value="NC_014829.1"/>
</dbReference>
<gene>
    <name evidence="2" type="ordered locus">Bcell_1444</name>
</gene>
<dbReference type="Proteomes" id="UP000001401">
    <property type="component" value="Chromosome"/>
</dbReference>
<evidence type="ECO:0000313" key="3">
    <source>
        <dbReference type="Proteomes" id="UP000001401"/>
    </source>
</evidence>
<protein>
    <submittedName>
        <fullName evidence="2">Putative transcriptional regulator, PucR family</fullName>
    </submittedName>
</protein>
<dbReference type="EMBL" id="CP002394">
    <property type="protein sequence ID" value="ADU29707.1"/>
    <property type="molecule type" value="Genomic_DNA"/>
</dbReference>
<organism evidence="2 3">
    <name type="scientific">Evansella cellulosilytica (strain ATCC 21833 / DSM 2522 / FERM P-1141 / JCM 9156 / N-4)</name>
    <name type="common">Bacillus cellulosilyticus</name>
    <dbReference type="NCBI Taxonomy" id="649639"/>
    <lineage>
        <taxon>Bacteria</taxon>
        <taxon>Bacillati</taxon>
        <taxon>Bacillota</taxon>
        <taxon>Bacilli</taxon>
        <taxon>Bacillales</taxon>
        <taxon>Bacillaceae</taxon>
        <taxon>Evansella</taxon>
    </lineage>
</organism>
<evidence type="ECO:0000313" key="2">
    <source>
        <dbReference type="EMBL" id="ADU29707.1"/>
    </source>
</evidence>
<feature type="domain" description="PucR C-terminal helix-turn-helix" evidence="1">
    <location>
        <begin position="239"/>
        <end position="295"/>
    </location>
</feature>
<dbReference type="PANTHER" id="PTHR33744">
    <property type="entry name" value="CARBOHYDRATE DIACID REGULATOR"/>
    <property type="match status" value="1"/>
</dbReference>
<dbReference type="eggNOG" id="COG3835">
    <property type="taxonomic scope" value="Bacteria"/>
</dbReference>
<name>E6TUF1_EVAC2</name>
<dbReference type="STRING" id="649639.Bcell_1444"/>